<protein>
    <recommendedName>
        <fullName evidence="4">Secreted protein</fullName>
    </recommendedName>
</protein>
<gene>
    <name evidence="2" type="ORF">DFP72DRAFT_877616</name>
</gene>
<keyword evidence="3" id="KW-1185">Reference proteome</keyword>
<organism evidence="2 3">
    <name type="scientific">Ephemerocybe angulata</name>
    <dbReference type="NCBI Taxonomy" id="980116"/>
    <lineage>
        <taxon>Eukaryota</taxon>
        <taxon>Fungi</taxon>
        <taxon>Dikarya</taxon>
        <taxon>Basidiomycota</taxon>
        <taxon>Agaricomycotina</taxon>
        <taxon>Agaricomycetes</taxon>
        <taxon>Agaricomycetidae</taxon>
        <taxon>Agaricales</taxon>
        <taxon>Agaricineae</taxon>
        <taxon>Psathyrellaceae</taxon>
        <taxon>Ephemerocybe</taxon>
    </lineage>
</organism>
<evidence type="ECO:0000313" key="2">
    <source>
        <dbReference type="EMBL" id="KAF6761969.1"/>
    </source>
</evidence>
<feature type="signal peptide" evidence="1">
    <location>
        <begin position="1"/>
        <end position="25"/>
    </location>
</feature>
<dbReference type="AlphaFoldDB" id="A0A8H6ICI2"/>
<evidence type="ECO:0000256" key="1">
    <source>
        <dbReference type="SAM" id="SignalP"/>
    </source>
</evidence>
<evidence type="ECO:0000313" key="3">
    <source>
        <dbReference type="Proteomes" id="UP000521943"/>
    </source>
</evidence>
<keyword evidence="1" id="KW-0732">Signal</keyword>
<dbReference type="Proteomes" id="UP000521943">
    <property type="component" value="Unassembled WGS sequence"/>
</dbReference>
<name>A0A8H6ICI2_9AGAR</name>
<feature type="chain" id="PRO_5034034692" description="Secreted protein" evidence="1">
    <location>
        <begin position="26"/>
        <end position="78"/>
    </location>
</feature>
<reference evidence="2 3" key="1">
    <citation type="submission" date="2020-07" db="EMBL/GenBank/DDBJ databases">
        <title>Comparative genomics of pyrophilous fungi reveals a link between fire events and developmental genes.</title>
        <authorList>
            <consortium name="DOE Joint Genome Institute"/>
            <person name="Steindorff A.S."/>
            <person name="Carver A."/>
            <person name="Calhoun S."/>
            <person name="Stillman K."/>
            <person name="Liu H."/>
            <person name="Lipzen A."/>
            <person name="Pangilinan J."/>
            <person name="Labutti K."/>
            <person name="Bruns T.D."/>
            <person name="Grigoriev I.V."/>
        </authorList>
    </citation>
    <scope>NUCLEOTIDE SEQUENCE [LARGE SCALE GENOMIC DNA]</scope>
    <source>
        <strain evidence="2 3">CBS 144469</strain>
    </source>
</reference>
<proteinExistence type="predicted"/>
<evidence type="ECO:0008006" key="4">
    <source>
        <dbReference type="Google" id="ProtNLM"/>
    </source>
</evidence>
<comment type="caution">
    <text evidence="2">The sequence shown here is derived from an EMBL/GenBank/DDBJ whole genome shotgun (WGS) entry which is preliminary data.</text>
</comment>
<sequence>MACITEWRCPRTMLLLSIFALEALGRGFGNGGIASVCLFTSFRHAVGPCRTPLQLLVTWSRYLSFSPSFDRRQGASEQ</sequence>
<accession>A0A8H6ICI2</accession>
<dbReference type="EMBL" id="JACGCI010000008">
    <property type="protein sequence ID" value="KAF6761969.1"/>
    <property type="molecule type" value="Genomic_DNA"/>
</dbReference>